<dbReference type="AlphaFoldDB" id="A0A1V0PD65"/>
<sequence>MSKKAVVYYHNLMTGEYAEFKCFNSGTEATKYAVKRGKQIFNNLIFKNKPVLKGGGCVKIGFPFRFICAVFLDDCSQEIKDYVKTLE</sequence>
<dbReference type="EMBL" id="CP016746">
    <property type="protein sequence ID" value="ARE27204.1"/>
    <property type="molecule type" value="Genomic_DNA"/>
</dbReference>
<dbReference type="RefSeq" id="WP_063280728.1">
    <property type="nucleotide sequence ID" value="NZ_CP016746.2"/>
</dbReference>
<gene>
    <name evidence="1" type="ORF">LLJM1_04305</name>
</gene>
<geneLocation type="plasmid" evidence="2">
    <name>pmpjm1</name>
</geneLocation>
<accession>A0A1V0PD65</accession>
<name>A0A1V0PD65_LACLC</name>
<organism evidence="1 2">
    <name type="scientific">Lactococcus lactis subsp. cremoris</name>
    <name type="common">Streptococcus cremoris</name>
    <dbReference type="NCBI Taxonomy" id="1359"/>
    <lineage>
        <taxon>Bacteria</taxon>
        <taxon>Bacillati</taxon>
        <taxon>Bacillota</taxon>
        <taxon>Bacilli</taxon>
        <taxon>Lactobacillales</taxon>
        <taxon>Streptococcaceae</taxon>
        <taxon>Lactococcus</taxon>
    </lineage>
</organism>
<evidence type="ECO:0000313" key="2">
    <source>
        <dbReference type="Proteomes" id="UP000191806"/>
    </source>
</evidence>
<dbReference type="Proteomes" id="UP000191806">
    <property type="component" value="Plasmid pJM1A"/>
</dbReference>
<keyword evidence="1" id="KW-0614">Plasmid</keyword>
<evidence type="ECO:0000313" key="1">
    <source>
        <dbReference type="EMBL" id="ARE27204.1"/>
    </source>
</evidence>
<proteinExistence type="predicted"/>
<reference evidence="1 2" key="1">
    <citation type="journal article" date="2017" name="BMC Genomics">
        <title>Comparative and functional genomics of the Lactococcus lactis taxon; insights into evolution and niche adaptation.</title>
        <authorList>
            <person name="Kelleher P."/>
            <person name="Bottacini F."/>
            <person name="Mahony J."/>
            <person name="Kilcawley K.N."/>
            <person name="van Sinderen D."/>
        </authorList>
    </citation>
    <scope>NUCLEOTIDE SEQUENCE [LARGE SCALE GENOMIC DNA]</scope>
    <source>
        <strain evidence="1 2">JM1</strain>
        <plasmid evidence="2">pmpjm1</plasmid>
    </source>
</reference>
<protein>
    <submittedName>
        <fullName evidence="1">Uncharacterized protein</fullName>
    </submittedName>
</protein>